<dbReference type="Gene3D" id="2.40.10.10">
    <property type="entry name" value="Trypsin-like serine proteases"/>
    <property type="match status" value="1"/>
</dbReference>
<keyword evidence="10" id="KW-1185">Reference proteome</keyword>
<dbReference type="FunFam" id="2.40.10.10:FF:000120">
    <property type="entry name" value="Putative serine protease"/>
    <property type="match status" value="1"/>
</dbReference>
<evidence type="ECO:0000313" key="10">
    <source>
        <dbReference type="Proteomes" id="UP000594262"/>
    </source>
</evidence>
<accession>A0A7M5XMB2</accession>
<feature type="signal peptide" evidence="7">
    <location>
        <begin position="1"/>
        <end position="19"/>
    </location>
</feature>
<dbReference type="EnsemblMetazoa" id="CLYHEMT025895.1">
    <property type="protein sequence ID" value="CLYHEMP025895.1"/>
    <property type="gene ID" value="CLYHEMG025895"/>
</dbReference>
<dbReference type="InterPro" id="IPR043504">
    <property type="entry name" value="Peptidase_S1_PA_chymotrypsin"/>
</dbReference>
<sequence>MLIYIATVFLLLSQNGIDAKTLPTFQSTTAGQPSAPNTPPLPPTKVTKENLCGQVPKSKALGRIIAGTNALRGSWPWQVVIKFRDSLVCGGVLIAPTHVLTAAHCFQSIPRGIISLLTVTLGDHRLNKYDSGEQNFTITKIDIHEHFSSPTIFNNDIALLTLNTPARFNEHIQPVCLPDSDVDVIVNRTCYVTGWGRSSVYSNKMSNSLQQTRLTTLSHSECVNKNNQLLPVSNQMFCAAQINPQLQANSACHGDSGGPLMCKETDGSWTLNGLVSWGSAKCDTQDGYTVFVKVSKFIRWTVGKQIAGMLQSRKQKNVVQ</sequence>
<dbReference type="PROSITE" id="PS00134">
    <property type="entry name" value="TRYPSIN_HIS"/>
    <property type="match status" value="1"/>
</dbReference>
<dbReference type="PANTHER" id="PTHR24252:SF10">
    <property type="entry name" value="SERINE PROTEASE 56"/>
    <property type="match status" value="1"/>
</dbReference>
<dbReference type="InterPro" id="IPR001254">
    <property type="entry name" value="Trypsin_dom"/>
</dbReference>
<evidence type="ECO:0000256" key="6">
    <source>
        <dbReference type="RuleBase" id="RU363034"/>
    </source>
</evidence>
<evidence type="ECO:0000313" key="9">
    <source>
        <dbReference type="EnsemblMetazoa" id="CLYHEMP025895.1"/>
    </source>
</evidence>
<dbReference type="Pfam" id="PF00089">
    <property type="entry name" value="Trypsin"/>
    <property type="match status" value="1"/>
</dbReference>
<dbReference type="PROSITE" id="PS00135">
    <property type="entry name" value="TRYPSIN_SER"/>
    <property type="match status" value="1"/>
</dbReference>
<evidence type="ECO:0000259" key="8">
    <source>
        <dbReference type="PROSITE" id="PS50240"/>
    </source>
</evidence>
<dbReference type="InterPro" id="IPR009003">
    <property type="entry name" value="Peptidase_S1_PA"/>
</dbReference>
<evidence type="ECO:0000256" key="4">
    <source>
        <dbReference type="ARBA" id="ARBA00022825"/>
    </source>
</evidence>
<keyword evidence="1 6" id="KW-0645">Protease</keyword>
<dbReference type="SMART" id="SM00020">
    <property type="entry name" value="Tryp_SPc"/>
    <property type="match status" value="1"/>
</dbReference>
<organism evidence="9 10">
    <name type="scientific">Clytia hemisphaerica</name>
    <dbReference type="NCBI Taxonomy" id="252671"/>
    <lineage>
        <taxon>Eukaryota</taxon>
        <taxon>Metazoa</taxon>
        <taxon>Cnidaria</taxon>
        <taxon>Hydrozoa</taxon>
        <taxon>Hydroidolina</taxon>
        <taxon>Leptothecata</taxon>
        <taxon>Obeliida</taxon>
        <taxon>Clytiidae</taxon>
        <taxon>Clytia</taxon>
    </lineage>
</organism>
<dbReference type="SUPFAM" id="SSF50494">
    <property type="entry name" value="Trypsin-like serine proteases"/>
    <property type="match status" value="1"/>
</dbReference>
<dbReference type="GeneID" id="136798560"/>
<dbReference type="InterPro" id="IPR033116">
    <property type="entry name" value="TRYPSIN_SER"/>
</dbReference>
<keyword evidence="5" id="KW-1015">Disulfide bond</keyword>
<dbReference type="OrthoDB" id="5964169at2759"/>
<dbReference type="PANTHER" id="PTHR24252">
    <property type="entry name" value="ACROSIN-RELATED"/>
    <property type="match status" value="1"/>
</dbReference>
<keyword evidence="4 6" id="KW-0720">Serine protease</keyword>
<dbReference type="Proteomes" id="UP000594262">
    <property type="component" value="Unplaced"/>
</dbReference>
<proteinExistence type="predicted"/>
<dbReference type="InterPro" id="IPR001314">
    <property type="entry name" value="Peptidase_S1A"/>
</dbReference>
<feature type="domain" description="Peptidase S1" evidence="8">
    <location>
        <begin position="64"/>
        <end position="300"/>
    </location>
</feature>
<dbReference type="GO" id="GO:0004252">
    <property type="term" value="F:serine-type endopeptidase activity"/>
    <property type="evidence" value="ECO:0007669"/>
    <property type="project" value="InterPro"/>
</dbReference>
<evidence type="ECO:0000256" key="5">
    <source>
        <dbReference type="ARBA" id="ARBA00023157"/>
    </source>
</evidence>
<feature type="chain" id="PRO_5029902433" description="Peptidase S1 domain-containing protein" evidence="7">
    <location>
        <begin position="20"/>
        <end position="320"/>
    </location>
</feature>
<evidence type="ECO:0000256" key="1">
    <source>
        <dbReference type="ARBA" id="ARBA00022670"/>
    </source>
</evidence>
<dbReference type="CDD" id="cd00190">
    <property type="entry name" value="Tryp_SPc"/>
    <property type="match status" value="1"/>
</dbReference>
<dbReference type="InterPro" id="IPR018114">
    <property type="entry name" value="TRYPSIN_HIS"/>
</dbReference>
<dbReference type="RefSeq" id="XP_066911280.1">
    <property type="nucleotide sequence ID" value="XM_067055179.1"/>
</dbReference>
<keyword evidence="2 7" id="KW-0732">Signal</keyword>
<name>A0A7M5XMB2_9CNID</name>
<protein>
    <recommendedName>
        <fullName evidence="8">Peptidase S1 domain-containing protein</fullName>
    </recommendedName>
</protein>
<dbReference type="AlphaFoldDB" id="A0A7M5XMB2"/>
<evidence type="ECO:0000256" key="7">
    <source>
        <dbReference type="SAM" id="SignalP"/>
    </source>
</evidence>
<dbReference type="PRINTS" id="PR00722">
    <property type="entry name" value="CHYMOTRYPSIN"/>
</dbReference>
<evidence type="ECO:0000256" key="3">
    <source>
        <dbReference type="ARBA" id="ARBA00022801"/>
    </source>
</evidence>
<dbReference type="GO" id="GO:0006508">
    <property type="term" value="P:proteolysis"/>
    <property type="evidence" value="ECO:0007669"/>
    <property type="project" value="UniProtKB-KW"/>
</dbReference>
<dbReference type="PROSITE" id="PS50240">
    <property type="entry name" value="TRYPSIN_DOM"/>
    <property type="match status" value="1"/>
</dbReference>
<keyword evidence="3 6" id="KW-0378">Hydrolase</keyword>
<reference evidence="9" key="1">
    <citation type="submission" date="2021-01" db="UniProtKB">
        <authorList>
            <consortium name="EnsemblMetazoa"/>
        </authorList>
    </citation>
    <scope>IDENTIFICATION</scope>
</reference>
<evidence type="ECO:0000256" key="2">
    <source>
        <dbReference type="ARBA" id="ARBA00022729"/>
    </source>
</evidence>